<dbReference type="RefSeq" id="WP_342828603.1">
    <property type="nucleotide sequence ID" value="NZ_JBANDC010000003.1"/>
</dbReference>
<organism evidence="2 3">
    <name type="scientific">Collimonas rhizosphaerae</name>
    <dbReference type="NCBI Taxonomy" id="3126357"/>
    <lineage>
        <taxon>Bacteria</taxon>
        <taxon>Pseudomonadati</taxon>
        <taxon>Pseudomonadota</taxon>
        <taxon>Betaproteobacteria</taxon>
        <taxon>Burkholderiales</taxon>
        <taxon>Oxalobacteraceae</taxon>
        <taxon>Collimonas</taxon>
    </lineage>
</organism>
<dbReference type="Pfam" id="PF21305">
    <property type="entry name" value="type_II_gspD_N0"/>
    <property type="match status" value="1"/>
</dbReference>
<comment type="caution">
    <text evidence="2">The sequence shown here is derived from an EMBL/GenBank/DDBJ whole genome shotgun (WGS) entry which is preliminary data.</text>
</comment>
<gene>
    <name evidence="2" type="ORF">V8G57_06190</name>
</gene>
<name>A0ABU9PSJ3_9BURK</name>
<feature type="domain" description="GspD-like N0" evidence="1">
    <location>
        <begin position="49"/>
        <end position="112"/>
    </location>
</feature>
<keyword evidence="3" id="KW-1185">Reference proteome</keyword>
<dbReference type="Gene3D" id="3.55.50.30">
    <property type="match status" value="1"/>
</dbReference>
<sequence>MVLHSFEHMCQISIQKKSITCLLAILLFSHVTAVLSDDLLYVIWRDIGLPDAVRLASQYSGKTIRLAQNVHGTISLASSGPLGSSQFFSLFENSLHERGLVLMRDGGNIYQVRAVEPGAGGSAQSPSASVEAGPPHVPQIEYVGAVFASERRAQAIVARIRAMGGEAEVRAPGDPADTGFSVVLLCRDSAEGYQSMISAVERAGLSNLISMPSLPAAFPVQETPSFADSPPPSQP</sequence>
<evidence type="ECO:0000259" key="1">
    <source>
        <dbReference type="Pfam" id="PF21305"/>
    </source>
</evidence>
<proteinExistence type="predicted"/>
<reference evidence="2 3" key="1">
    <citation type="submission" date="2024-02" db="EMBL/GenBank/DDBJ databases">
        <title>Draft genome sequence of Collimonas sp. strain H4R21, an effective mineral-weathering bacterial strain isolated from the beech rhizosphere.</title>
        <authorList>
            <person name="Morin E."/>
            <person name="Uroz S."/>
            <person name="Leveau J.H.J."/>
            <person name="Kumar R."/>
            <person name="Rey M.W."/>
            <person name="Pham J."/>
        </authorList>
    </citation>
    <scope>NUCLEOTIDE SEQUENCE [LARGE SCALE GENOMIC DNA]</scope>
    <source>
        <strain evidence="2 3">H4R21</strain>
    </source>
</reference>
<dbReference type="EMBL" id="JBANDC010000003">
    <property type="protein sequence ID" value="MEM4986975.1"/>
    <property type="molecule type" value="Genomic_DNA"/>
</dbReference>
<dbReference type="Proteomes" id="UP001495910">
    <property type="component" value="Unassembled WGS sequence"/>
</dbReference>
<accession>A0ABU9PSJ3</accession>
<evidence type="ECO:0000313" key="3">
    <source>
        <dbReference type="Proteomes" id="UP001495910"/>
    </source>
</evidence>
<dbReference type="InterPro" id="IPR049371">
    <property type="entry name" value="GspD-like_N0"/>
</dbReference>
<protein>
    <recommendedName>
        <fullName evidence="1">GspD-like N0 domain-containing protein</fullName>
    </recommendedName>
</protein>
<evidence type="ECO:0000313" key="2">
    <source>
        <dbReference type="EMBL" id="MEM4986975.1"/>
    </source>
</evidence>